<dbReference type="AlphaFoldDB" id="A0A4C1X570"/>
<sequence>MEGCLDRLIDLTQWKLTIEIEPCVEAASYLFPSVVNREAACAGAPGPPDGDNPPPLQGKYTFLVDN</sequence>
<proteinExistence type="predicted"/>
<accession>A0A4C1X570</accession>
<name>A0A4C1X570_EUMVA</name>
<organism evidence="1 2">
    <name type="scientific">Eumeta variegata</name>
    <name type="common">Bagworm moth</name>
    <name type="synonym">Eumeta japonica</name>
    <dbReference type="NCBI Taxonomy" id="151549"/>
    <lineage>
        <taxon>Eukaryota</taxon>
        <taxon>Metazoa</taxon>
        <taxon>Ecdysozoa</taxon>
        <taxon>Arthropoda</taxon>
        <taxon>Hexapoda</taxon>
        <taxon>Insecta</taxon>
        <taxon>Pterygota</taxon>
        <taxon>Neoptera</taxon>
        <taxon>Endopterygota</taxon>
        <taxon>Lepidoptera</taxon>
        <taxon>Glossata</taxon>
        <taxon>Ditrysia</taxon>
        <taxon>Tineoidea</taxon>
        <taxon>Psychidae</taxon>
        <taxon>Oiketicinae</taxon>
        <taxon>Eumeta</taxon>
    </lineage>
</organism>
<dbReference type="EMBL" id="BGZK01000714">
    <property type="protein sequence ID" value="GBP57345.1"/>
    <property type="molecule type" value="Genomic_DNA"/>
</dbReference>
<gene>
    <name evidence="1" type="ORF">EVAR_27373_1</name>
</gene>
<comment type="caution">
    <text evidence="1">The sequence shown here is derived from an EMBL/GenBank/DDBJ whole genome shotgun (WGS) entry which is preliminary data.</text>
</comment>
<dbReference type="Proteomes" id="UP000299102">
    <property type="component" value="Unassembled WGS sequence"/>
</dbReference>
<evidence type="ECO:0000313" key="1">
    <source>
        <dbReference type="EMBL" id="GBP57345.1"/>
    </source>
</evidence>
<reference evidence="1 2" key="1">
    <citation type="journal article" date="2019" name="Commun. Biol.">
        <title>The bagworm genome reveals a unique fibroin gene that provides high tensile strength.</title>
        <authorList>
            <person name="Kono N."/>
            <person name="Nakamura H."/>
            <person name="Ohtoshi R."/>
            <person name="Tomita M."/>
            <person name="Numata K."/>
            <person name="Arakawa K."/>
        </authorList>
    </citation>
    <scope>NUCLEOTIDE SEQUENCE [LARGE SCALE GENOMIC DNA]</scope>
</reference>
<protein>
    <submittedName>
        <fullName evidence="1">Uncharacterized protein</fullName>
    </submittedName>
</protein>
<evidence type="ECO:0000313" key="2">
    <source>
        <dbReference type="Proteomes" id="UP000299102"/>
    </source>
</evidence>
<keyword evidence="2" id="KW-1185">Reference proteome</keyword>